<organism evidence="1 2">
    <name type="scientific">Erythroxylum novogranatense</name>
    <dbReference type="NCBI Taxonomy" id="1862640"/>
    <lineage>
        <taxon>Eukaryota</taxon>
        <taxon>Viridiplantae</taxon>
        <taxon>Streptophyta</taxon>
        <taxon>Embryophyta</taxon>
        <taxon>Tracheophyta</taxon>
        <taxon>Spermatophyta</taxon>
        <taxon>Magnoliopsida</taxon>
        <taxon>eudicotyledons</taxon>
        <taxon>Gunneridae</taxon>
        <taxon>Pentapetalae</taxon>
        <taxon>rosids</taxon>
        <taxon>fabids</taxon>
        <taxon>Malpighiales</taxon>
        <taxon>Erythroxylaceae</taxon>
        <taxon>Erythroxylum</taxon>
    </lineage>
</organism>
<evidence type="ECO:0000313" key="2">
    <source>
        <dbReference type="Proteomes" id="UP001159364"/>
    </source>
</evidence>
<sequence length="90" mass="9999">MKIAEWQGDHYVVVSDKIVEALSSNCSWGEVGEGTQGDDALPYEGFHAIMPLRMKKAVETIEDEGGGQIAVDIAVDYGAPFFRLLQERRR</sequence>
<dbReference type="AlphaFoldDB" id="A0AAV8SBU6"/>
<proteinExistence type="predicted"/>
<keyword evidence="2" id="KW-1185">Reference proteome</keyword>
<name>A0AAV8SBU6_9ROSI</name>
<protein>
    <submittedName>
        <fullName evidence="1">Uncharacterized protein</fullName>
    </submittedName>
</protein>
<reference evidence="1 2" key="1">
    <citation type="submission" date="2021-09" db="EMBL/GenBank/DDBJ databases">
        <title>Genomic insights and catalytic innovation underlie evolution of tropane alkaloids biosynthesis.</title>
        <authorList>
            <person name="Wang Y.-J."/>
            <person name="Tian T."/>
            <person name="Huang J.-P."/>
            <person name="Huang S.-X."/>
        </authorList>
    </citation>
    <scope>NUCLEOTIDE SEQUENCE [LARGE SCALE GENOMIC DNA]</scope>
    <source>
        <strain evidence="1">KIB-2018</strain>
        <tissue evidence="1">Leaf</tissue>
    </source>
</reference>
<comment type="caution">
    <text evidence="1">The sequence shown here is derived from an EMBL/GenBank/DDBJ whole genome shotgun (WGS) entry which is preliminary data.</text>
</comment>
<gene>
    <name evidence="1" type="ORF">K2173_025719</name>
</gene>
<accession>A0AAV8SBU6</accession>
<dbReference type="Proteomes" id="UP001159364">
    <property type="component" value="Linkage Group LG12"/>
</dbReference>
<dbReference type="EMBL" id="JAIWQS010000012">
    <property type="protein sequence ID" value="KAJ8749524.1"/>
    <property type="molecule type" value="Genomic_DNA"/>
</dbReference>
<evidence type="ECO:0000313" key="1">
    <source>
        <dbReference type="EMBL" id="KAJ8749524.1"/>
    </source>
</evidence>